<dbReference type="SFLD" id="SFLDS00029">
    <property type="entry name" value="Radical_SAM"/>
    <property type="match status" value="1"/>
</dbReference>
<keyword evidence="7" id="KW-0411">Iron-sulfur</keyword>
<evidence type="ECO:0000256" key="3">
    <source>
        <dbReference type="ARBA" id="ARBA00022679"/>
    </source>
</evidence>
<dbReference type="SFLD" id="SFLDG01082">
    <property type="entry name" value="B12-binding_domain_containing"/>
    <property type="match status" value="1"/>
</dbReference>
<accession>A0A2Z4ISC9</accession>
<dbReference type="InterPro" id="IPR007197">
    <property type="entry name" value="rSAM"/>
</dbReference>
<dbReference type="PROSITE" id="PS51918">
    <property type="entry name" value="RADICAL_SAM"/>
    <property type="match status" value="1"/>
</dbReference>
<dbReference type="GO" id="GO:0046872">
    <property type="term" value="F:metal ion binding"/>
    <property type="evidence" value="ECO:0007669"/>
    <property type="project" value="UniProtKB-KW"/>
</dbReference>
<evidence type="ECO:0000256" key="7">
    <source>
        <dbReference type="ARBA" id="ARBA00023014"/>
    </source>
</evidence>
<dbReference type="GO" id="GO:0003824">
    <property type="term" value="F:catalytic activity"/>
    <property type="evidence" value="ECO:0007669"/>
    <property type="project" value="InterPro"/>
</dbReference>
<dbReference type="SUPFAM" id="SSF102114">
    <property type="entry name" value="Radical SAM enzymes"/>
    <property type="match status" value="1"/>
</dbReference>
<dbReference type="SMART" id="SM00729">
    <property type="entry name" value="Elp3"/>
    <property type="match status" value="1"/>
</dbReference>
<evidence type="ECO:0000256" key="4">
    <source>
        <dbReference type="ARBA" id="ARBA00022691"/>
    </source>
</evidence>
<dbReference type="InterPro" id="IPR023404">
    <property type="entry name" value="rSAM_horseshoe"/>
</dbReference>
<keyword evidence="2" id="KW-0489">Methyltransferase</keyword>
<evidence type="ECO:0000256" key="2">
    <source>
        <dbReference type="ARBA" id="ARBA00022603"/>
    </source>
</evidence>
<dbReference type="PANTHER" id="PTHR43409">
    <property type="entry name" value="ANAEROBIC MAGNESIUM-PROTOPORPHYRIN IX MONOMETHYL ESTER CYCLASE-RELATED"/>
    <property type="match status" value="1"/>
</dbReference>
<keyword evidence="4" id="KW-0949">S-adenosyl-L-methionine</keyword>
<dbReference type="Pfam" id="PF04055">
    <property type="entry name" value="Radical_SAM"/>
    <property type="match status" value="1"/>
</dbReference>
<keyword evidence="10" id="KW-1185">Reference proteome</keyword>
<dbReference type="InterPro" id="IPR051198">
    <property type="entry name" value="BchE-like"/>
</dbReference>
<keyword evidence="5" id="KW-0479">Metal-binding</keyword>
<feature type="domain" description="Radical SAM core" evidence="8">
    <location>
        <begin position="288"/>
        <end position="507"/>
    </location>
</feature>
<dbReference type="EMBL" id="CP030073">
    <property type="protein sequence ID" value="AWW35677.1"/>
    <property type="molecule type" value="Genomic_DNA"/>
</dbReference>
<name>A0A2Z4ISC9_9ACTN</name>
<organism evidence="9 10">
    <name type="scientific">Streptomyces cadmiisoli</name>
    <dbReference type="NCBI Taxonomy" id="2184053"/>
    <lineage>
        <taxon>Bacteria</taxon>
        <taxon>Bacillati</taxon>
        <taxon>Actinomycetota</taxon>
        <taxon>Actinomycetes</taxon>
        <taxon>Kitasatosporales</taxon>
        <taxon>Streptomycetaceae</taxon>
        <taxon>Streptomyces</taxon>
        <taxon>Streptomyces aurantiacus group</taxon>
    </lineage>
</organism>
<evidence type="ECO:0000313" key="10">
    <source>
        <dbReference type="Proteomes" id="UP000249616"/>
    </source>
</evidence>
<dbReference type="GO" id="GO:0005829">
    <property type="term" value="C:cytosol"/>
    <property type="evidence" value="ECO:0007669"/>
    <property type="project" value="TreeGrafter"/>
</dbReference>
<keyword evidence="6" id="KW-0408">Iron</keyword>
<keyword evidence="3" id="KW-0808">Transferase</keyword>
<gene>
    <name evidence="9" type="ORF">DN051_02555</name>
</gene>
<dbReference type="InterPro" id="IPR006638">
    <property type="entry name" value="Elp3/MiaA/NifB-like_rSAM"/>
</dbReference>
<dbReference type="PANTHER" id="PTHR43409:SF7">
    <property type="entry name" value="BLL1977 PROTEIN"/>
    <property type="match status" value="1"/>
</dbReference>
<evidence type="ECO:0000256" key="1">
    <source>
        <dbReference type="ARBA" id="ARBA00001966"/>
    </source>
</evidence>
<dbReference type="AlphaFoldDB" id="A0A2Z4ISC9"/>
<sequence length="694" mass="76417">MNITIVFPPAADPSLPYGALPLLGAVLKRAGYEDVSLRDVNLEAFDDLWRPDALAEALHREDVPGRTSATAAEVIADIDAARAILRDPVDFYDPMKLLFAKRLFHLAGDLLSASHPTVRFGKYSYSPSSYDSYEEIEAAVRTDAGPLARYFETTTVPSLLAAAPKVIGISVPYFSQLIPAFILADRIRAADPDIHLTFGGPVITWGKEVLMADGRFGRWLDSFFVGEADETFLHFVDALHGKRDLGAVANMVRYVDGGVVSQLDDHYQLDLDWSPTPDFTMMPMDRYFAPKRIICLMPTRGCYFNKCAFCNYAFIKMTPYRMRSPQLLAEDVATIRQATGEDVFSFESDVMLPLHLKQISEALISRGTDIKWHGVARFEKGMTDELFATMRQAGCVRLYMGMESANERVLKAMVKGTDRQRMSDILRMCSSAGISVEAGVFSGFPSETAEEADDTYRFVRDHRHVIARADVGTFRLLKGAPIADTPEKYGIVVLGDPKKRWYHLDFRHTAPEKVSVGAAAMERIQRLYPEVALIDVPEDILYNADVAPDAFRRFFAAAGEPATPSAAVPDEATVALSTDCELQRVHVANSGAVHFDDPATQDARPVFEVSRMTLTIAVDRAASALYPLSRAEEFVLRRLGEGPMTAAGLRAEIQEYAESAPDGDDKVDVSLLDHLVALGVVVVRVAGVVAVAAP</sequence>
<evidence type="ECO:0000313" key="9">
    <source>
        <dbReference type="EMBL" id="AWW35677.1"/>
    </source>
</evidence>
<reference evidence="9 10" key="1">
    <citation type="journal article" date="2019" name="Int. J. Syst. Evol. Microbiol.">
        <title>Streptomyces cadmiisoli sp. nov., a novel actinomycete isolated from cadmium-contaminated soil.</title>
        <authorList>
            <person name="Li K."/>
            <person name="Tang X."/>
            <person name="Zhao J."/>
            <person name="Guo Y."/>
            <person name="Tang Y."/>
            <person name="Gao J."/>
        </authorList>
    </citation>
    <scope>NUCLEOTIDE SEQUENCE [LARGE SCALE GENOMIC DNA]</scope>
    <source>
        <strain evidence="9 10">ZFG47</strain>
    </source>
</reference>
<evidence type="ECO:0000259" key="8">
    <source>
        <dbReference type="PROSITE" id="PS51918"/>
    </source>
</evidence>
<evidence type="ECO:0000256" key="5">
    <source>
        <dbReference type="ARBA" id="ARBA00022723"/>
    </source>
</evidence>
<dbReference type="Proteomes" id="UP000249616">
    <property type="component" value="Chromosome"/>
</dbReference>
<dbReference type="KEGG" id="scad:DN051_02555"/>
<protein>
    <recommendedName>
        <fullName evidence="8">Radical SAM core domain-containing protein</fullName>
    </recommendedName>
</protein>
<proteinExistence type="predicted"/>
<dbReference type="InterPro" id="IPR058240">
    <property type="entry name" value="rSAM_sf"/>
</dbReference>
<dbReference type="GO" id="GO:0051539">
    <property type="term" value="F:4 iron, 4 sulfur cluster binding"/>
    <property type="evidence" value="ECO:0007669"/>
    <property type="project" value="UniProtKB-KW"/>
</dbReference>
<comment type="cofactor">
    <cofactor evidence="1">
        <name>[4Fe-4S] cluster</name>
        <dbReference type="ChEBI" id="CHEBI:49883"/>
    </cofactor>
</comment>
<dbReference type="Gene3D" id="3.40.50.280">
    <property type="entry name" value="Cobalamin-binding domain"/>
    <property type="match status" value="1"/>
</dbReference>
<dbReference type="Gene3D" id="3.80.30.20">
    <property type="entry name" value="tm_1862 like domain"/>
    <property type="match status" value="1"/>
</dbReference>
<dbReference type="RefSeq" id="WP_112437832.1">
    <property type="nucleotide sequence ID" value="NZ_CP030073.1"/>
</dbReference>
<dbReference type="SFLD" id="SFLDG01123">
    <property type="entry name" value="methyltransferase_(Class_B)"/>
    <property type="match status" value="1"/>
</dbReference>
<dbReference type="InterPro" id="IPR034466">
    <property type="entry name" value="Methyltransferase_Class_B"/>
</dbReference>
<evidence type="ECO:0000256" key="6">
    <source>
        <dbReference type="ARBA" id="ARBA00023004"/>
    </source>
</evidence>